<keyword evidence="3" id="KW-1185">Reference proteome</keyword>
<proteinExistence type="predicted"/>
<gene>
    <name evidence="2" type="ORF">IW252_001681</name>
</gene>
<name>A0A931D5Q8_9MICC</name>
<feature type="signal peptide" evidence="1">
    <location>
        <begin position="1"/>
        <end position="25"/>
    </location>
</feature>
<dbReference type="RefSeq" id="WP_196836158.1">
    <property type="nucleotide sequence ID" value="NZ_JADOTZ010000001.1"/>
</dbReference>
<dbReference type="AlphaFoldDB" id="A0A931D5Q8"/>
<comment type="caution">
    <text evidence="2">The sequence shown here is derived from an EMBL/GenBank/DDBJ whole genome shotgun (WGS) entry which is preliminary data.</text>
</comment>
<evidence type="ECO:0000313" key="2">
    <source>
        <dbReference type="EMBL" id="MBG6084914.1"/>
    </source>
</evidence>
<feature type="chain" id="PRO_5036974036" evidence="1">
    <location>
        <begin position="26"/>
        <end position="87"/>
    </location>
</feature>
<protein>
    <submittedName>
        <fullName evidence="2">Uncharacterized protein</fullName>
    </submittedName>
</protein>
<evidence type="ECO:0000313" key="3">
    <source>
        <dbReference type="Proteomes" id="UP000625033"/>
    </source>
</evidence>
<sequence>MKKRQRVIAAVAAAALAAGIVVPWAAFTGSLSSAPPDVQEPEAPAGEVLTAEDAPHLSAEEIALFNSGDFTSATVDAETGELLSVQK</sequence>
<accession>A0A931D5Q8</accession>
<reference evidence="2" key="1">
    <citation type="submission" date="2020-11" db="EMBL/GenBank/DDBJ databases">
        <title>Sequencing the genomes of 1000 actinobacteria strains.</title>
        <authorList>
            <person name="Klenk H.-P."/>
        </authorList>
    </citation>
    <scope>NUCLEOTIDE SEQUENCE</scope>
    <source>
        <strain evidence="2">DSM 26152</strain>
    </source>
</reference>
<evidence type="ECO:0000256" key="1">
    <source>
        <dbReference type="SAM" id="SignalP"/>
    </source>
</evidence>
<organism evidence="2 3">
    <name type="scientific">Zhihengliuella flava</name>
    <dbReference type="NCBI Taxonomy" id="1285193"/>
    <lineage>
        <taxon>Bacteria</taxon>
        <taxon>Bacillati</taxon>
        <taxon>Actinomycetota</taxon>
        <taxon>Actinomycetes</taxon>
        <taxon>Micrococcales</taxon>
        <taxon>Micrococcaceae</taxon>
        <taxon>Zhihengliuella</taxon>
    </lineage>
</organism>
<keyword evidence="1" id="KW-0732">Signal</keyword>
<dbReference type="EMBL" id="JADOTZ010000001">
    <property type="protein sequence ID" value="MBG6084914.1"/>
    <property type="molecule type" value="Genomic_DNA"/>
</dbReference>
<dbReference type="Proteomes" id="UP000625033">
    <property type="component" value="Unassembled WGS sequence"/>
</dbReference>